<evidence type="ECO:0000313" key="1">
    <source>
        <dbReference type="EMBL" id="KAK7488535.1"/>
    </source>
</evidence>
<sequence length="94" mass="10627">MKTHLQPTPHYANDSEAETDVLGASNETRLSYRECCSVILLHLMTFCPVVMWPMSLTEEPLRMRFESMNFTNNHSARVITLLNAGASRAPVCEL</sequence>
<comment type="caution">
    <text evidence="1">The sequence shown here is derived from an EMBL/GenBank/DDBJ whole genome shotgun (WGS) entry which is preliminary data.</text>
</comment>
<keyword evidence="2" id="KW-1185">Reference proteome</keyword>
<evidence type="ECO:0000313" key="2">
    <source>
        <dbReference type="Proteomes" id="UP001519460"/>
    </source>
</evidence>
<dbReference type="EMBL" id="JACVVK020000149">
    <property type="protein sequence ID" value="KAK7488535.1"/>
    <property type="molecule type" value="Genomic_DNA"/>
</dbReference>
<protein>
    <submittedName>
        <fullName evidence="1">Uncharacterized protein</fullName>
    </submittedName>
</protein>
<name>A0ABD0KMT0_9CAEN</name>
<organism evidence="1 2">
    <name type="scientific">Batillaria attramentaria</name>
    <dbReference type="NCBI Taxonomy" id="370345"/>
    <lineage>
        <taxon>Eukaryota</taxon>
        <taxon>Metazoa</taxon>
        <taxon>Spiralia</taxon>
        <taxon>Lophotrochozoa</taxon>
        <taxon>Mollusca</taxon>
        <taxon>Gastropoda</taxon>
        <taxon>Caenogastropoda</taxon>
        <taxon>Sorbeoconcha</taxon>
        <taxon>Cerithioidea</taxon>
        <taxon>Batillariidae</taxon>
        <taxon>Batillaria</taxon>
    </lineage>
</organism>
<reference evidence="1 2" key="1">
    <citation type="journal article" date="2023" name="Sci. Data">
        <title>Genome assembly of the Korean intertidal mud-creeper Batillaria attramentaria.</title>
        <authorList>
            <person name="Patra A.K."/>
            <person name="Ho P.T."/>
            <person name="Jun S."/>
            <person name="Lee S.J."/>
            <person name="Kim Y."/>
            <person name="Won Y.J."/>
        </authorList>
    </citation>
    <scope>NUCLEOTIDE SEQUENCE [LARGE SCALE GENOMIC DNA]</scope>
    <source>
        <strain evidence="1">Wonlab-2016</strain>
    </source>
</reference>
<dbReference type="AlphaFoldDB" id="A0ABD0KMT0"/>
<gene>
    <name evidence="1" type="ORF">BaRGS_00020152</name>
</gene>
<dbReference type="Proteomes" id="UP001519460">
    <property type="component" value="Unassembled WGS sequence"/>
</dbReference>
<proteinExistence type="predicted"/>
<accession>A0ABD0KMT0</accession>